<dbReference type="GO" id="GO:0005975">
    <property type="term" value="P:carbohydrate metabolic process"/>
    <property type="evidence" value="ECO:0007669"/>
    <property type="project" value="UniProtKB-ARBA"/>
</dbReference>
<protein>
    <recommendedName>
        <fullName evidence="6">DUF1593 domain-containing protein</fullName>
    </recommendedName>
</protein>
<dbReference type="Pfam" id="PF21027">
    <property type="entry name" value="Sde0182_C"/>
    <property type="match status" value="2"/>
</dbReference>
<dbReference type="EMBL" id="BSUL01000001">
    <property type="protein sequence ID" value="GMA28768.1"/>
    <property type="molecule type" value="Genomic_DNA"/>
</dbReference>
<feature type="domain" description="Cellulose-binding Sde182 nucleoside hydrolase-like" evidence="2">
    <location>
        <begin position="6"/>
        <end position="312"/>
    </location>
</feature>
<feature type="domain" description="Cellulose-binding Sde182 C-terminal" evidence="3">
    <location>
        <begin position="514"/>
        <end position="552"/>
    </location>
</feature>
<dbReference type="Proteomes" id="UP001157160">
    <property type="component" value="Unassembled WGS sequence"/>
</dbReference>
<dbReference type="AlphaFoldDB" id="A0AA37XBH4"/>
<evidence type="ECO:0000256" key="1">
    <source>
        <dbReference type="SAM" id="MobiDB-lite"/>
    </source>
</evidence>
<evidence type="ECO:0000259" key="3">
    <source>
        <dbReference type="Pfam" id="PF21027"/>
    </source>
</evidence>
<proteinExistence type="predicted"/>
<comment type="caution">
    <text evidence="4">The sequence shown here is derived from an EMBL/GenBank/DDBJ whole genome shotgun (WGS) entry which is preliminary data.</text>
</comment>
<feature type="domain" description="Cellulose-binding Sde182 C-terminal" evidence="3">
    <location>
        <begin position="391"/>
        <end position="425"/>
    </location>
</feature>
<dbReference type="InterPro" id="IPR011483">
    <property type="entry name" value="Sde182_NH-like"/>
</dbReference>
<dbReference type="Gene3D" id="2.60.40.10">
    <property type="entry name" value="Immunoglobulins"/>
    <property type="match status" value="2"/>
</dbReference>
<dbReference type="InterPro" id="IPR036452">
    <property type="entry name" value="Ribo_hydro-like"/>
</dbReference>
<keyword evidence="5" id="KW-1185">Reference proteome</keyword>
<sequence length="553" mass="57875">MPDRQRTVITTDPELDDLNSMLRLLLHSNEIDLEALVVTSSRFHWAGDADLEGHRWPPAGAKLHIEQALDAYDAAYPNLVAHDAAYPAPAALRAIHAIGNIRSLGDTSEPTEGSRLVERAILSDDPRILFLQHWGGFNTTARALMSIEERFAGDVDWPERKAAITAKLVLSSFAEQDETYADYIRPNWPGLEFREVMTAGWGYFARNVVDEEGAGFLTAEWMREHVSSVGPVGAAYRVWGDGLQMAPGDTEDYFGERDVTKEELEARGFWVWAPLQEAGAWISEGDTSNLTPLIPNGLRSHEHATFGGWGGRLRPSATEPGRYEQADAPERRADGTAHDGWSVGRWLPDFQRELAGRLRWTVAPSFSEANHPPVVEPVGATDLVVEAGASVDLAVSASDPDGDVLAAEWWQYREAGTLDGSVAIAADGIPAGSGGGADVAVGADAAAGADVAAGGGAAARPGAAAGADVAARPGAAAGPGAGAGAGAGAGTGAATEGAAAADTGAADEPRVLRASVTVPADAPSGATAHVVVTVRDGGEPSFARYARFVLTVA</sequence>
<evidence type="ECO:0000259" key="2">
    <source>
        <dbReference type="Pfam" id="PF07632"/>
    </source>
</evidence>
<dbReference type="InterPro" id="IPR048527">
    <property type="entry name" value="Sde182_C"/>
</dbReference>
<dbReference type="Pfam" id="PF07632">
    <property type="entry name" value="Sde182_NH-like"/>
    <property type="match status" value="1"/>
</dbReference>
<gene>
    <name evidence="4" type="ORF">GCM10025874_20210</name>
</gene>
<dbReference type="InterPro" id="IPR013783">
    <property type="entry name" value="Ig-like_fold"/>
</dbReference>
<feature type="compositionally biased region" description="Basic and acidic residues" evidence="1">
    <location>
        <begin position="321"/>
        <end position="337"/>
    </location>
</feature>
<reference evidence="4 5" key="1">
    <citation type="journal article" date="2014" name="Int. J. Syst. Evol. Microbiol.">
        <title>Complete genome sequence of Corynebacterium casei LMG S-19264T (=DSM 44701T), isolated from a smear-ripened cheese.</title>
        <authorList>
            <consortium name="US DOE Joint Genome Institute (JGI-PGF)"/>
            <person name="Walter F."/>
            <person name="Albersmeier A."/>
            <person name="Kalinowski J."/>
            <person name="Ruckert C."/>
        </authorList>
    </citation>
    <scope>NUCLEOTIDE SEQUENCE [LARGE SCALE GENOMIC DNA]</scope>
    <source>
        <strain evidence="4 5">NBRC 112289</strain>
    </source>
</reference>
<dbReference type="Gene3D" id="3.90.245.10">
    <property type="entry name" value="Ribonucleoside hydrolase-like"/>
    <property type="match status" value="1"/>
</dbReference>
<evidence type="ECO:0000313" key="5">
    <source>
        <dbReference type="Proteomes" id="UP001157160"/>
    </source>
</evidence>
<organism evidence="4 5">
    <name type="scientific">Arenivirga flava</name>
    <dbReference type="NCBI Taxonomy" id="1930060"/>
    <lineage>
        <taxon>Bacteria</taxon>
        <taxon>Bacillati</taxon>
        <taxon>Actinomycetota</taxon>
        <taxon>Actinomycetes</taxon>
        <taxon>Micrococcales</taxon>
        <taxon>Microbacteriaceae</taxon>
        <taxon>Arenivirga</taxon>
    </lineage>
</organism>
<evidence type="ECO:0008006" key="6">
    <source>
        <dbReference type="Google" id="ProtNLM"/>
    </source>
</evidence>
<name>A0AA37XBH4_9MICO</name>
<feature type="region of interest" description="Disordered" evidence="1">
    <location>
        <begin position="309"/>
        <end position="337"/>
    </location>
</feature>
<dbReference type="GO" id="GO:0016799">
    <property type="term" value="F:hydrolase activity, hydrolyzing N-glycosyl compounds"/>
    <property type="evidence" value="ECO:0007669"/>
    <property type="project" value="InterPro"/>
</dbReference>
<dbReference type="RefSeq" id="WP_284232277.1">
    <property type="nucleotide sequence ID" value="NZ_BSUL01000001.1"/>
</dbReference>
<evidence type="ECO:0000313" key="4">
    <source>
        <dbReference type="EMBL" id="GMA28768.1"/>
    </source>
</evidence>
<accession>A0AA37XBH4</accession>